<comment type="caution">
    <text evidence="8">The sequence shown here is derived from an EMBL/GenBank/DDBJ whole genome shotgun (WGS) entry which is preliminary data.</text>
</comment>
<feature type="transmembrane region" description="Helical" evidence="6">
    <location>
        <begin position="146"/>
        <end position="169"/>
    </location>
</feature>
<gene>
    <name evidence="8" type="ORF">CSB45_00700</name>
</gene>
<feature type="transmembrane region" description="Helical" evidence="6">
    <location>
        <begin position="307"/>
        <end position="334"/>
    </location>
</feature>
<evidence type="ECO:0000256" key="6">
    <source>
        <dbReference type="SAM" id="Phobius"/>
    </source>
</evidence>
<dbReference type="InterPro" id="IPR004680">
    <property type="entry name" value="Cit_transptr-like_dom"/>
</dbReference>
<feature type="transmembrane region" description="Helical" evidence="6">
    <location>
        <begin position="12"/>
        <end position="31"/>
    </location>
</feature>
<protein>
    <recommendedName>
        <fullName evidence="7">Citrate transporter-like domain-containing protein</fullName>
    </recommendedName>
</protein>
<dbReference type="Pfam" id="PF03600">
    <property type="entry name" value="CitMHS"/>
    <property type="match status" value="1"/>
</dbReference>
<evidence type="ECO:0000256" key="2">
    <source>
        <dbReference type="ARBA" id="ARBA00022448"/>
    </source>
</evidence>
<reference evidence="8 9" key="1">
    <citation type="submission" date="2017-10" db="EMBL/GenBank/DDBJ databases">
        <title>Novel microbial diversity and functional potential in the marine mammal oral microbiome.</title>
        <authorList>
            <person name="Dudek N.K."/>
            <person name="Sun C.L."/>
            <person name="Burstein D."/>
            <person name="Kantor R.S."/>
            <person name="Aliaga Goltsman D.S."/>
            <person name="Bik E.M."/>
            <person name="Thomas B.C."/>
            <person name="Banfield J.F."/>
            <person name="Relman D.A."/>
        </authorList>
    </citation>
    <scope>NUCLEOTIDE SEQUENCE [LARGE SCALE GENOMIC DNA]</scope>
    <source>
        <strain evidence="8">DOLZORAL124_49_17</strain>
    </source>
</reference>
<evidence type="ECO:0000256" key="5">
    <source>
        <dbReference type="ARBA" id="ARBA00023136"/>
    </source>
</evidence>
<keyword evidence="5 6" id="KW-0472">Membrane</keyword>
<dbReference type="GO" id="GO:0005886">
    <property type="term" value="C:plasma membrane"/>
    <property type="evidence" value="ECO:0007669"/>
    <property type="project" value="TreeGrafter"/>
</dbReference>
<proteinExistence type="predicted"/>
<evidence type="ECO:0000259" key="7">
    <source>
        <dbReference type="Pfam" id="PF03600"/>
    </source>
</evidence>
<dbReference type="PANTHER" id="PTHR10283:SF82">
    <property type="entry name" value="SOLUTE CARRIER FAMILY 13 MEMBER 2"/>
    <property type="match status" value="1"/>
</dbReference>
<feature type="transmembrane region" description="Helical" evidence="6">
    <location>
        <begin position="220"/>
        <end position="243"/>
    </location>
</feature>
<feature type="transmembrane region" description="Helical" evidence="6">
    <location>
        <begin position="346"/>
        <end position="367"/>
    </location>
</feature>
<dbReference type="AlphaFoldDB" id="A0A2G6EDX3"/>
<dbReference type="Proteomes" id="UP000229740">
    <property type="component" value="Unassembled WGS sequence"/>
</dbReference>
<dbReference type="GO" id="GO:0022857">
    <property type="term" value="F:transmembrane transporter activity"/>
    <property type="evidence" value="ECO:0007669"/>
    <property type="project" value="TreeGrafter"/>
</dbReference>
<dbReference type="PANTHER" id="PTHR10283">
    <property type="entry name" value="SOLUTE CARRIER FAMILY 13 MEMBER"/>
    <property type="match status" value="1"/>
</dbReference>
<sequence>MDNFYVYIDKIQLLFIFINSFLLSRVLVVTKVPERLVLYLIGKQHLPISRISLYVIAASALLSFFIPNVITVLALLPILKILCDTFEESLPLRYREIETLLPLALIYGANIGGMGSITGTPANGIMVVYATLYNLPGVEYLTFENWLLWGVPIVCAFVIMSWLLLTLYFRLWTYDNDLVRVIVHETDACHPLQKIAVKITLLFFLLSILLSILIKTSGQQIFILGLTGSSSLVLILLLFIIPIRSPLDHIPRRMLHMKDCYSNLPWRGILVLGVIVLLLGIGALLNIQKYILLLFQAVFQQDYSPVMLYLVVAALTAFSTELFSNTVVQIAMFIVMRPLCEASSLVALQTFLIITLSCTSAFMTPIATGVNGLAFGEMKGISFSRMMIVGLLMKISSILMLAFGVPWLFSLAL</sequence>
<evidence type="ECO:0000313" key="9">
    <source>
        <dbReference type="Proteomes" id="UP000229740"/>
    </source>
</evidence>
<organism evidence="8 9">
    <name type="scientific">candidate division KSB3 bacterium</name>
    <dbReference type="NCBI Taxonomy" id="2044937"/>
    <lineage>
        <taxon>Bacteria</taxon>
        <taxon>candidate division KSB3</taxon>
    </lineage>
</organism>
<keyword evidence="4 6" id="KW-1133">Transmembrane helix</keyword>
<feature type="domain" description="Citrate transporter-like" evidence="7">
    <location>
        <begin position="12"/>
        <end position="271"/>
    </location>
</feature>
<accession>A0A2G6EDX3</accession>
<feature type="transmembrane region" description="Helical" evidence="6">
    <location>
        <begin position="387"/>
        <end position="409"/>
    </location>
</feature>
<name>A0A2G6EDX3_9BACT</name>
<feature type="transmembrane region" description="Helical" evidence="6">
    <location>
        <begin position="264"/>
        <end position="287"/>
    </location>
</feature>
<dbReference type="EMBL" id="PDPS01000010">
    <property type="protein sequence ID" value="PID60042.1"/>
    <property type="molecule type" value="Genomic_DNA"/>
</dbReference>
<feature type="transmembrane region" description="Helical" evidence="6">
    <location>
        <begin position="195"/>
        <end position="214"/>
    </location>
</feature>
<keyword evidence="2" id="KW-0813">Transport</keyword>
<feature type="transmembrane region" description="Helical" evidence="6">
    <location>
        <begin position="51"/>
        <end position="79"/>
    </location>
</feature>
<evidence type="ECO:0000256" key="3">
    <source>
        <dbReference type="ARBA" id="ARBA00022692"/>
    </source>
</evidence>
<feature type="transmembrane region" description="Helical" evidence="6">
    <location>
        <begin position="100"/>
        <end position="126"/>
    </location>
</feature>
<evidence type="ECO:0000256" key="4">
    <source>
        <dbReference type="ARBA" id="ARBA00022989"/>
    </source>
</evidence>
<keyword evidence="3 6" id="KW-0812">Transmembrane</keyword>
<comment type="subcellular location">
    <subcellularLocation>
        <location evidence="1">Membrane</location>
        <topology evidence="1">Multi-pass membrane protein</topology>
    </subcellularLocation>
</comment>
<evidence type="ECO:0000256" key="1">
    <source>
        <dbReference type="ARBA" id="ARBA00004141"/>
    </source>
</evidence>
<evidence type="ECO:0000313" key="8">
    <source>
        <dbReference type="EMBL" id="PID60042.1"/>
    </source>
</evidence>